<dbReference type="Gene3D" id="3.40.250.10">
    <property type="entry name" value="Rhodanese-like domain"/>
    <property type="match status" value="1"/>
</dbReference>
<dbReference type="PANTHER" id="PTHR43031:SF1">
    <property type="entry name" value="PYRIDINE NUCLEOTIDE-DISULPHIDE OXIDOREDUCTASE"/>
    <property type="match status" value="1"/>
</dbReference>
<comment type="caution">
    <text evidence="3">The sequence shown here is derived from an EMBL/GenBank/DDBJ whole genome shotgun (WGS) entry which is preliminary data.</text>
</comment>
<dbReference type="PANTHER" id="PTHR43031">
    <property type="entry name" value="FAD-DEPENDENT OXIDOREDUCTASE"/>
    <property type="match status" value="1"/>
</dbReference>
<accession>D2MQ08</accession>
<keyword evidence="4" id="KW-1185">Reference proteome</keyword>
<dbReference type="STRING" id="679192.HMPREF9013_1356"/>
<dbReference type="eggNOG" id="COG0607">
    <property type="taxonomic scope" value="Bacteria"/>
</dbReference>
<gene>
    <name evidence="3" type="ORF">HMPREF9013_1356</name>
</gene>
<dbReference type="PROSITE" id="PS50206">
    <property type="entry name" value="RHODANESE_3"/>
    <property type="match status" value="1"/>
</dbReference>
<proteinExistence type="predicted"/>
<dbReference type="Pfam" id="PF00581">
    <property type="entry name" value="Rhodanese"/>
    <property type="match status" value="1"/>
</dbReference>
<dbReference type="AlphaFoldDB" id="D2MQ08"/>
<evidence type="ECO:0000313" key="3">
    <source>
        <dbReference type="EMBL" id="EFC05331.1"/>
    </source>
</evidence>
<feature type="signal peptide" evidence="1">
    <location>
        <begin position="1"/>
        <end position="19"/>
    </location>
</feature>
<dbReference type="EMBL" id="ADFR01000015">
    <property type="protein sequence ID" value="EFC05331.1"/>
    <property type="molecule type" value="Genomic_DNA"/>
</dbReference>
<dbReference type="Proteomes" id="UP000005017">
    <property type="component" value="Unassembled WGS sequence"/>
</dbReference>
<evidence type="ECO:0000256" key="1">
    <source>
        <dbReference type="SAM" id="SignalP"/>
    </source>
</evidence>
<dbReference type="SMART" id="SM00450">
    <property type="entry name" value="RHOD"/>
    <property type="match status" value="1"/>
</dbReference>
<dbReference type="InterPro" id="IPR036873">
    <property type="entry name" value="Rhodanese-like_dom_sf"/>
</dbReference>
<evidence type="ECO:0000259" key="2">
    <source>
        <dbReference type="PROSITE" id="PS50206"/>
    </source>
</evidence>
<dbReference type="CDD" id="cd00158">
    <property type="entry name" value="RHOD"/>
    <property type="match status" value="1"/>
</dbReference>
<sequence length="127" mass="14384">MKKWFVLMVLFGLVLTGCAGSSNKNGYTSISQEKAIEMMKSLKDYRIVDVRREEEFREGHIEGAILVPNESIQNEAPKELPRKDQPIFVYCRSGNRSRQAAKKLVALGYTKVYEMGGIGTWPGKIVR</sequence>
<protein>
    <submittedName>
        <fullName evidence="3">Rhodanese-like protein</fullName>
    </submittedName>
</protein>
<dbReference type="InterPro" id="IPR050229">
    <property type="entry name" value="GlpE_sulfurtransferase"/>
</dbReference>
<evidence type="ECO:0000313" key="4">
    <source>
        <dbReference type="Proteomes" id="UP000005017"/>
    </source>
</evidence>
<feature type="chain" id="PRO_5038725405" evidence="1">
    <location>
        <begin position="20"/>
        <end position="127"/>
    </location>
</feature>
<keyword evidence="1" id="KW-0732">Signal</keyword>
<dbReference type="OrthoDB" id="9800872at2"/>
<dbReference type="RefSeq" id="WP_006627471.1">
    <property type="nucleotide sequence ID" value="NZ_ADFR01000015.1"/>
</dbReference>
<feature type="domain" description="Rhodanese" evidence="2">
    <location>
        <begin position="41"/>
        <end position="127"/>
    </location>
</feature>
<name>D2MQ08_9FIRM</name>
<dbReference type="PROSITE" id="PS51257">
    <property type="entry name" value="PROKAR_LIPOPROTEIN"/>
    <property type="match status" value="1"/>
</dbReference>
<organism evidence="3 4">
    <name type="scientific">Bulleidia extructa W1219</name>
    <dbReference type="NCBI Taxonomy" id="679192"/>
    <lineage>
        <taxon>Bacteria</taxon>
        <taxon>Bacillati</taxon>
        <taxon>Bacillota</taxon>
        <taxon>Erysipelotrichia</taxon>
        <taxon>Erysipelotrichales</taxon>
        <taxon>Erysipelotrichaceae</taxon>
        <taxon>Bulleidia</taxon>
    </lineage>
</organism>
<reference evidence="4" key="1">
    <citation type="submission" date="2009-12" db="EMBL/GenBank/DDBJ databases">
        <title>Sequence of Clostridiales genomosp. BVAB3 str. UPII9-5.</title>
        <authorList>
            <person name="Madupu R."/>
            <person name="Durkin A.S."/>
            <person name="Torralba M."/>
            <person name="Methe B."/>
            <person name="Sutton G.G."/>
            <person name="Strausberg R.L."/>
            <person name="Nelson K.E."/>
        </authorList>
    </citation>
    <scope>NUCLEOTIDE SEQUENCE [LARGE SCALE GENOMIC DNA]</scope>
    <source>
        <strain evidence="4">W1219</strain>
    </source>
</reference>
<dbReference type="InterPro" id="IPR001763">
    <property type="entry name" value="Rhodanese-like_dom"/>
</dbReference>
<dbReference type="SUPFAM" id="SSF52821">
    <property type="entry name" value="Rhodanese/Cell cycle control phosphatase"/>
    <property type="match status" value="1"/>
</dbReference>